<dbReference type="Gramene" id="mRNA:HanXRQr2_Chr16g0739801">
    <property type="protein sequence ID" value="mRNA:HanXRQr2_Chr16g0739801"/>
    <property type="gene ID" value="HanXRQr2_Chr16g0739801"/>
</dbReference>
<comment type="caution">
    <text evidence="1">The sequence shown here is derived from an EMBL/GenBank/DDBJ whole genome shotgun (WGS) entry which is preliminary data.</text>
</comment>
<gene>
    <name evidence="1" type="ORF">HanXRQr2_Chr16g0739801</name>
</gene>
<accession>A0A9K3DRB0</accession>
<evidence type="ECO:0000313" key="2">
    <source>
        <dbReference type="Proteomes" id="UP000215914"/>
    </source>
</evidence>
<sequence>MSSGAGAFVDSSTLVGDPTVVSSEGLMNSSTCVASTYRGHFGMR</sequence>
<protein>
    <submittedName>
        <fullName evidence="1">Uncharacterized protein</fullName>
    </submittedName>
</protein>
<reference evidence="1" key="1">
    <citation type="journal article" date="2017" name="Nature">
        <title>The sunflower genome provides insights into oil metabolism, flowering and Asterid evolution.</title>
        <authorList>
            <person name="Badouin H."/>
            <person name="Gouzy J."/>
            <person name="Grassa C.J."/>
            <person name="Murat F."/>
            <person name="Staton S.E."/>
            <person name="Cottret L."/>
            <person name="Lelandais-Briere C."/>
            <person name="Owens G.L."/>
            <person name="Carrere S."/>
            <person name="Mayjonade B."/>
            <person name="Legrand L."/>
            <person name="Gill N."/>
            <person name="Kane N.C."/>
            <person name="Bowers J.E."/>
            <person name="Hubner S."/>
            <person name="Bellec A."/>
            <person name="Berard A."/>
            <person name="Berges H."/>
            <person name="Blanchet N."/>
            <person name="Boniface M.C."/>
            <person name="Brunel D."/>
            <person name="Catrice O."/>
            <person name="Chaidir N."/>
            <person name="Claudel C."/>
            <person name="Donnadieu C."/>
            <person name="Faraut T."/>
            <person name="Fievet G."/>
            <person name="Helmstetter N."/>
            <person name="King M."/>
            <person name="Knapp S.J."/>
            <person name="Lai Z."/>
            <person name="Le Paslier M.C."/>
            <person name="Lippi Y."/>
            <person name="Lorenzon L."/>
            <person name="Mandel J.R."/>
            <person name="Marage G."/>
            <person name="Marchand G."/>
            <person name="Marquand E."/>
            <person name="Bret-Mestries E."/>
            <person name="Morien E."/>
            <person name="Nambeesan S."/>
            <person name="Nguyen T."/>
            <person name="Pegot-Espagnet P."/>
            <person name="Pouilly N."/>
            <person name="Raftis F."/>
            <person name="Sallet E."/>
            <person name="Schiex T."/>
            <person name="Thomas J."/>
            <person name="Vandecasteele C."/>
            <person name="Vares D."/>
            <person name="Vear F."/>
            <person name="Vautrin S."/>
            <person name="Crespi M."/>
            <person name="Mangin B."/>
            <person name="Burke J.M."/>
            <person name="Salse J."/>
            <person name="Munos S."/>
            <person name="Vincourt P."/>
            <person name="Rieseberg L.H."/>
            <person name="Langlade N.B."/>
        </authorList>
    </citation>
    <scope>NUCLEOTIDE SEQUENCE</scope>
    <source>
        <tissue evidence="1">Leaves</tissue>
    </source>
</reference>
<dbReference type="Proteomes" id="UP000215914">
    <property type="component" value="Unassembled WGS sequence"/>
</dbReference>
<dbReference type="EMBL" id="MNCJ02000331">
    <property type="protein sequence ID" value="KAF5759319.1"/>
    <property type="molecule type" value="Genomic_DNA"/>
</dbReference>
<name>A0A9K3DRB0_HELAN</name>
<evidence type="ECO:0000313" key="1">
    <source>
        <dbReference type="EMBL" id="KAF5759319.1"/>
    </source>
</evidence>
<reference evidence="1" key="2">
    <citation type="submission" date="2020-06" db="EMBL/GenBank/DDBJ databases">
        <title>Helianthus annuus Genome sequencing and assembly Release 2.</title>
        <authorList>
            <person name="Gouzy J."/>
            <person name="Langlade N."/>
            <person name="Munos S."/>
        </authorList>
    </citation>
    <scope>NUCLEOTIDE SEQUENCE</scope>
    <source>
        <tissue evidence="1">Leaves</tissue>
    </source>
</reference>
<keyword evidence="2" id="KW-1185">Reference proteome</keyword>
<organism evidence="1 2">
    <name type="scientific">Helianthus annuus</name>
    <name type="common">Common sunflower</name>
    <dbReference type="NCBI Taxonomy" id="4232"/>
    <lineage>
        <taxon>Eukaryota</taxon>
        <taxon>Viridiplantae</taxon>
        <taxon>Streptophyta</taxon>
        <taxon>Embryophyta</taxon>
        <taxon>Tracheophyta</taxon>
        <taxon>Spermatophyta</taxon>
        <taxon>Magnoliopsida</taxon>
        <taxon>eudicotyledons</taxon>
        <taxon>Gunneridae</taxon>
        <taxon>Pentapetalae</taxon>
        <taxon>asterids</taxon>
        <taxon>campanulids</taxon>
        <taxon>Asterales</taxon>
        <taxon>Asteraceae</taxon>
        <taxon>Asteroideae</taxon>
        <taxon>Heliantheae alliance</taxon>
        <taxon>Heliantheae</taxon>
        <taxon>Helianthus</taxon>
    </lineage>
</organism>
<dbReference type="AlphaFoldDB" id="A0A9K3DRB0"/>
<proteinExistence type="predicted"/>